<sequence>MKKVLFYMVGKYVNAASFFSKSYATKLALFLFTKPRKGQITRSQGEFLDTAFKEELKYVDYHIMTYRWLGNKPTVLLAHGWESNAARWQPIIQNLKPKGFNIVALDAPAHGNSGSDFFDAFLYSEFINVVAKRFHAEIIIGHSVGGMASVISQHNHKLEQVKKLILIGSPSEYKGLLERYTNMLGYNQRIKIQLNSIIIERFGQEPSSVSTAKYLKNIKSQGLIIHDEEDDVIPYNDALLVKDSFNNASFISTKGLGHSYNNPKVTDYINEFIET</sequence>
<dbReference type="InterPro" id="IPR000073">
    <property type="entry name" value="AB_hydrolase_1"/>
</dbReference>
<dbReference type="PANTHER" id="PTHR46438:SF11">
    <property type="entry name" value="LIPASE-RELATED"/>
    <property type="match status" value="1"/>
</dbReference>
<evidence type="ECO:0000259" key="1">
    <source>
        <dbReference type="Pfam" id="PF00561"/>
    </source>
</evidence>
<proteinExistence type="predicted"/>
<evidence type="ECO:0000313" key="2">
    <source>
        <dbReference type="EMBL" id="MDU8885963.1"/>
    </source>
</evidence>
<name>A0ABU3U6D1_9FLAO</name>
<dbReference type="GO" id="GO:0016787">
    <property type="term" value="F:hydrolase activity"/>
    <property type="evidence" value="ECO:0007669"/>
    <property type="project" value="UniProtKB-KW"/>
</dbReference>
<dbReference type="Pfam" id="PF00561">
    <property type="entry name" value="Abhydrolase_1"/>
    <property type="match status" value="1"/>
</dbReference>
<feature type="domain" description="AB hydrolase-1" evidence="1">
    <location>
        <begin position="73"/>
        <end position="169"/>
    </location>
</feature>
<keyword evidence="3" id="KW-1185">Reference proteome</keyword>
<dbReference type="Gene3D" id="3.40.50.1820">
    <property type="entry name" value="alpha/beta hydrolase"/>
    <property type="match status" value="1"/>
</dbReference>
<dbReference type="InterPro" id="IPR029058">
    <property type="entry name" value="AB_hydrolase_fold"/>
</dbReference>
<evidence type="ECO:0000313" key="3">
    <source>
        <dbReference type="Proteomes" id="UP001268651"/>
    </source>
</evidence>
<accession>A0ABU3U6D1</accession>
<gene>
    <name evidence="2" type="ORF">RXV94_07305</name>
</gene>
<organism evidence="2 3">
    <name type="scientific">Gilvirhabdus luticola</name>
    <dbReference type="NCBI Taxonomy" id="3079858"/>
    <lineage>
        <taxon>Bacteria</taxon>
        <taxon>Pseudomonadati</taxon>
        <taxon>Bacteroidota</taxon>
        <taxon>Flavobacteriia</taxon>
        <taxon>Flavobacteriales</taxon>
        <taxon>Flavobacteriaceae</taxon>
        <taxon>Gilvirhabdus</taxon>
    </lineage>
</organism>
<dbReference type="PANTHER" id="PTHR46438">
    <property type="entry name" value="ALPHA/BETA-HYDROLASES SUPERFAMILY PROTEIN"/>
    <property type="match status" value="1"/>
</dbReference>
<dbReference type="SUPFAM" id="SSF53474">
    <property type="entry name" value="alpha/beta-Hydrolases"/>
    <property type="match status" value="1"/>
</dbReference>
<keyword evidence="2" id="KW-0378">Hydrolase</keyword>
<reference evidence="2 3" key="1">
    <citation type="submission" date="2023-10" db="EMBL/GenBank/DDBJ databases">
        <title>Marimonas sp. nov. isolated from tidal mud flat.</title>
        <authorList>
            <person name="Jaincy N.J."/>
            <person name="Srinivasan S."/>
            <person name="Lee S.-S."/>
        </authorList>
    </citation>
    <scope>NUCLEOTIDE SEQUENCE [LARGE SCALE GENOMIC DNA]</scope>
    <source>
        <strain evidence="2 3">MJ-SS3</strain>
    </source>
</reference>
<dbReference type="RefSeq" id="WP_316661889.1">
    <property type="nucleotide sequence ID" value="NZ_JAWHTF010000003.1"/>
</dbReference>
<dbReference type="Proteomes" id="UP001268651">
    <property type="component" value="Unassembled WGS sequence"/>
</dbReference>
<dbReference type="EMBL" id="JAWHTF010000003">
    <property type="protein sequence ID" value="MDU8885963.1"/>
    <property type="molecule type" value="Genomic_DNA"/>
</dbReference>
<protein>
    <submittedName>
        <fullName evidence="2">Alpha/beta hydrolase</fullName>
    </submittedName>
</protein>
<comment type="caution">
    <text evidence="2">The sequence shown here is derived from an EMBL/GenBank/DDBJ whole genome shotgun (WGS) entry which is preliminary data.</text>
</comment>